<reference evidence="3 4" key="2">
    <citation type="submission" date="2018-11" db="EMBL/GenBank/DDBJ databases">
        <authorList>
            <consortium name="Pathogen Informatics"/>
        </authorList>
    </citation>
    <scope>NUCLEOTIDE SEQUENCE [LARGE SCALE GENOMIC DNA]</scope>
    <source>
        <strain evidence="3 4">NST_G2</strain>
    </source>
</reference>
<organism evidence="5">
    <name type="scientific">Schistocephalus solidus</name>
    <name type="common">Tapeworm</name>
    <dbReference type="NCBI Taxonomy" id="70667"/>
    <lineage>
        <taxon>Eukaryota</taxon>
        <taxon>Metazoa</taxon>
        <taxon>Spiralia</taxon>
        <taxon>Lophotrochozoa</taxon>
        <taxon>Platyhelminthes</taxon>
        <taxon>Cestoda</taxon>
        <taxon>Eucestoda</taxon>
        <taxon>Diphyllobothriidea</taxon>
        <taxon>Diphyllobothriidae</taxon>
        <taxon>Schistocephalus</taxon>
    </lineage>
</organism>
<dbReference type="PANTHER" id="PTHR23073">
    <property type="entry name" value="26S PROTEASOME REGULATORY SUBUNIT"/>
    <property type="match status" value="1"/>
</dbReference>
<reference evidence="5" key="1">
    <citation type="submission" date="2016-06" db="UniProtKB">
        <authorList>
            <consortium name="WormBaseParasite"/>
        </authorList>
    </citation>
    <scope>IDENTIFICATION</scope>
</reference>
<protein>
    <submittedName>
        <fullName evidence="5">Magnesium transporter</fullName>
    </submittedName>
</protein>
<evidence type="ECO:0000256" key="2">
    <source>
        <dbReference type="ARBA" id="ARBA00022840"/>
    </source>
</evidence>
<dbReference type="WBParaSite" id="SSLN_0000392201-mRNA-1">
    <property type="protein sequence ID" value="SSLN_0000392201-mRNA-1"/>
    <property type="gene ID" value="SSLN_0000392201"/>
</dbReference>
<evidence type="ECO:0000313" key="5">
    <source>
        <dbReference type="WBParaSite" id="SSLN_0000392201-mRNA-1"/>
    </source>
</evidence>
<sequence>MTTLTIMRQLPHEVDPLVYNMSTEDPGVVSYASIGGLAEQIRELREVIKLPLMNPLPPNVAPRAPRHRLAIAVASQLDANFLKVVSGGIVD</sequence>
<dbReference type="GO" id="GO:0005524">
    <property type="term" value="F:ATP binding"/>
    <property type="evidence" value="ECO:0007669"/>
    <property type="project" value="UniProtKB-KW"/>
</dbReference>
<evidence type="ECO:0000313" key="4">
    <source>
        <dbReference type="Proteomes" id="UP000275846"/>
    </source>
</evidence>
<gene>
    <name evidence="3" type="ORF">SSLN_LOCUS3799</name>
</gene>
<keyword evidence="1" id="KW-0547">Nucleotide-binding</keyword>
<name>A0A183SHV1_SCHSO</name>
<proteinExistence type="predicted"/>
<dbReference type="AlphaFoldDB" id="A0A183SHV1"/>
<evidence type="ECO:0000313" key="3">
    <source>
        <dbReference type="EMBL" id="VDL90184.1"/>
    </source>
</evidence>
<dbReference type="Proteomes" id="UP000275846">
    <property type="component" value="Unassembled WGS sequence"/>
</dbReference>
<dbReference type="OrthoDB" id="1937997at2759"/>
<keyword evidence="4" id="KW-1185">Reference proteome</keyword>
<accession>A0A183SHV1</accession>
<evidence type="ECO:0000256" key="1">
    <source>
        <dbReference type="ARBA" id="ARBA00022741"/>
    </source>
</evidence>
<dbReference type="EMBL" id="UYSU01032655">
    <property type="protein sequence ID" value="VDL90184.1"/>
    <property type="molecule type" value="Genomic_DNA"/>
</dbReference>
<dbReference type="InterPro" id="IPR050221">
    <property type="entry name" value="26S_Proteasome_ATPase"/>
</dbReference>
<dbReference type="STRING" id="70667.A0A183SHV1"/>
<keyword evidence="2" id="KW-0067">ATP-binding</keyword>